<dbReference type="AlphaFoldDB" id="A0A0A7LCG6"/>
<dbReference type="PANTHER" id="PTHR42947:SF1">
    <property type="entry name" value="COB--COM HETERODISULFIDE REDUCTASE SUBUNIT B 1"/>
    <property type="match status" value="1"/>
</dbReference>
<evidence type="ECO:0000256" key="1">
    <source>
        <dbReference type="ARBA" id="ARBA00004808"/>
    </source>
</evidence>
<dbReference type="RefSeq" id="WP_048112526.1">
    <property type="nucleotide sequence ID" value="NZ_CP010070.1"/>
</dbReference>
<dbReference type="GO" id="GO:0051912">
    <property type="term" value="F:CoB--CoM heterodisulfide reductase activity"/>
    <property type="evidence" value="ECO:0007669"/>
    <property type="project" value="UniProtKB-EC"/>
</dbReference>
<comment type="pathway">
    <text evidence="1">Cofactor metabolism; coenzyme M-coenzyme B heterodisulfide reduction; coenzyme B and coenzyme M from coenzyme M-coenzyme B heterodisulfide: step 1/1.</text>
</comment>
<dbReference type="OrthoDB" id="144689at2157"/>
<sequence length="281" mass="30799">MTKYAFFLGCIAPLRYPGLEKSTRVVAAKLGIELVELEDASCCPAPGVIKSFSKDTWLAAAARNLALAEKQGLPIITICNGCYGSLFEAAHELNNHADVRAKANKFLKEIGMEYKGTTKVYHMAEVMFREVGIDKIKAKVTKPLDYKIATFYGCHFLKPSDIKKIDDPENPHMLDQLVEATGCVSVPRKQKYLCCGAGGGVRAAFGDVAKEFTKTNLENMKESGAKFIVDVCPFCHLQFDSSEKDLGFNIPVIHLSQLFGIAMGMSEKELGLSAHLVPVKL</sequence>
<dbReference type="NCBIfam" id="TIGR03288">
    <property type="entry name" value="CoB_CoM_SS_B"/>
    <property type="match status" value="1"/>
</dbReference>
<evidence type="ECO:0000256" key="3">
    <source>
        <dbReference type="ARBA" id="ARBA00022994"/>
    </source>
</evidence>
<dbReference type="Pfam" id="PF02754">
    <property type="entry name" value="CCG"/>
    <property type="match status" value="2"/>
</dbReference>
<evidence type="ECO:0000259" key="5">
    <source>
        <dbReference type="Pfam" id="PF02754"/>
    </source>
</evidence>
<dbReference type="GeneID" id="24818546"/>
<dbReference type="InterPro" id="IPR051278">
    <property type="entry name" value="HdrB/HdrD_reductase"/>
</dbReference>
<keyword evidence="3" id="KW-0484">Methanogenesis</keyword>
<dbReference type="PANTHER" id="PTHR42947">
    <property type="entry name" value="COB--COM HETERODISULFIDE REDUCTASE SUBUNIT B 1"/>
    <property type="match status" value="1"/>
</dbReference>
<dbReference type="InterPro" id="IPR004017">
    <property type="entry name" value="Cys_rich_dom"/>
</dbReference>
<dbReference type="Gene3D" id="1.20.1050.140">
    <property type="match status" value="1"/>
</dbReference>
<dbReference type="UniPathway" id="UPA00647">
    <property type="reaction ID" value="UER00700"/>
</dbReference>
<evidence type="ECO:0000313" key="6">
    <source>
        <dbReference type="EMBL" id="AIZ56759.1"/>
    </source>
</evidence>
<gene>
    <name evidence="6" type="primary">hdrB2</name>
    <name evidence="6" type="ORF">Mpt1_c08830</name>
</gene>
<dbReference type="InterPro" id="IPR017678">
    <property type="entry name" value="CoB/CoM_hetero-S_Rdtase_bsu"/>
</dbReference>
<comment type="similarity">
    <text evidence="2">Belongs to the HdrB family.</text>
</comment>
<dbReference type="STRING" id="1577791.Mpt1_c08830"/>
<evidence type="ECO:0000256" key="2">
    <source>
        <dbReference type="ARBA" id="ARBA00010431"/>
    </source>
</evidence>
<proteinExistence type="inferred from homology"/>
<dbReference type="HOGENOM" id="CLU_052147_1_0_2"/>
<evidence type="ECO:0000313" key="7">
    <source>
        <dbReference type="Proteomes" id="UP000030787"/>
    </source>
</evidence>
<reference evidence="6 7" key="1">
    <citation type="journal article" date="2014" name="Appl. Environ. Microbiol.">
        <title>Comparative Genome Analysis of 'Candidatus Methanoplasma termitum' Indicates a New Mode of Energy Metabolism in the Seventh Order of Methanogens.</title>
        <authorList>
            <person name="Lang K."/>
            <person name="Schuldes J."/>
            <person name="Klingl A."/>
            <person name="Poehlein A."/>
            <person name="Daniel R."/>
            <person name="Brune A."/>
        </authorList>
    </citation>
    <scope>NUCLEOTIDE SEQUENCE [LARGE SCALE GENOMIC DNA]</scope>
    <source>
        <strain evidence="7">Mpt1</strain>
    </source>
</reference>
<feature type="domain" description="Cysteine-rich" evidence="5">
    <location>
        <begin position="148"/>
        <end position="240"/>
    </location>
</feature>
<name>A0A0A7LCG6_9ARCH</name>
<dbReference type="EMBL" id="CP010070">
    <property type="protein sequence ID" value="AIZ56759.1"/>
    <property type="molecule type" value="Genomic_DNA"/>
</dbReference>
<feature type="domain" description="Cysteine-rich" evidence="5">
    <location>
        <begin position="4"/>
        <end position="86"/>
    </location>
</feature>
<dbReference type="Proteomes" id="UP000030787">
    <property type="component" value="Chromosome"/>
</dbReference>
<keyword evidence="7" id="KW-1185">Reference proteome</keyword>
<keyword evidence="4 6" id="KW-0560">Oxidoreductase</keyword>
<organism evidence="6 7">
    <name type="scientific">Candidatus Methanoplasma termitum</name>
    <dbReference type="NCBI Taxonomy" id="1577791"/>
    <lineage>
        <taxon>Archaea</taxon>
        <taxon>Methanobacteriati</taxon>
        <taxon>Thermoplasmatota</taxon>
        <taxon>Thermoplasmata</taxon>
        <taxon>Methanomassiliicoccales</taxon>
        <taxon>Methanomassiliicoccaceae</taxon>
        <taxon>Candidatus Methanoplasma</taxon>
    </lineage>
</organism>
<evidence type="ECO:0000256" key="4">
    <source>
        <dbReference type="ARBA" id="ARBA00023002"/>
    </source>
</evidence>
<dbReference type="EC" id="1.8.98.1" evidence="6"/>
<dbReference type="KEGG" id="mear:Mpt1_c08830"/>
<accession>A0A0A7LCG6</accession>
<protein>
    <submittedName>
        <fullName evidence="6">HdrB2 protein</fullName>
        <ecNumber evidence="6">1.8.98.1</ecNumber>
    </submittedName>
</protein>
<dbReference type="GO" id="GO:0015948">
    <property type="term" value="P:methanogenesis"/>
    <property type="evidence" value="ECO:0007669"/>
    <property type="project" value="UniProtKB-KW"/>
</dbReference>